<dbReference type="FunFam" id="1.10.1070.11:FF:000031">
    <property type="entry name" value="Phosphatidyl inositol 3-kinase"/>
    <property type="match status" value="1"/>
</dbReference>
<dbReference type="PANTHER" id="PTHR11139">
    <property type="entry name" value="ATAXIA TELANGIECTASIA MUTATED ATM -RELATED"/>
    <property type="match status" value="1"/>
</dbReference>
<evidence type="ECO:0000256" key="6">
    <source>
        <dbReference type="ARBA" id="ARBA00022527"/>
    </source>
</evidence>
<dbReference type="SUPFAM" id="SSF56112">
    <property type="entry name" value="Protein kinase-like (PK-like)"/>
    <property type="match status" value="1"/>
</dbReference>
<dbReference type="PROSITE" id="PS51190">
    <property type="entry name" value="FATC"/>
    <property type="match status" value="1"/>
</dbReference>
<dbReference type="SMART" id="SM00802">
    <property type="entry name" value="UME"/>
    <property type="match status" value="1"/>
</dbReference>
<dbReference type="Pfam" id="PF02259">
    <property type="entry name" value="FAT"/>
    <property type="match status" value="1"/>
</dbReference>
<dbReference type="InterPro" id="IPR011009">
    <property type="entry name" value="Kinase-like_dom_sf"/>
</dbReference>
<sequence>MAPEHRKGGLRAGNAQRQVEPASSILAAHFAPLASQGHEAHRLSRETFSQLRQELLGERQSQVRVDEGITDINKLICIVLKAGLEVNPSNITLANDLEGQILDCLDIIHAGIEKAPQVLLEDSDPLILGEDAPAPLYAWLIIRLIRLMSVWTSGNVQERARLILSIIINIQPKQARLPTSSYGISAFLRACTSDILCTLESSQDDSSVVPRPKKLFIPAPKGSMAVDLDNLGLPRVILRENIAFGSFSQAVILVALLLDSFSSQPPIEGGFKQRPFILRQNHPWASNGYNRLRKVVVGWLYKLGSKITAEDEQTVLQYFAYTKQFCFSDASGSTLHSDMCVASIWIQCLSEVLLPSIYSQSSTIQTNLSIHLVQAMGITDESEPFRQQLRESILPAFEEIKNKNGTLRPMEPELLTAIESLQRKLTTDPNYGEDATDDSPDAMETEKTAPVQMIGESHDGQQQKGDSRASKRICIAVESTDLDLLSSFMTKITTVLNCDSTGALTGVHTALQASYDGLAETQRSEVLDIMGKMSCAITGSLQQKSSDILGRDTLLCQTCDLGEDGYRIATEEDKANFEELWKMFNFTLPKLTRTPGPRIAAMVALKRLLIHSPCMDQMHLSHSAPGEFCLHSLRSSLRELRVATSHSIVAFVRSSLQPDIRRANFVTILEWLRSLSEKNEMPLHEACVLTLCCLAKVSDEEEKNIILLRLLEYLGHSNPYICAVSYNELSKLAQSFSLTPAGLFRPYWRTLSVEVVKNLQSRPYMAEQLCELLGMKVDSFLRLTEVYVLPYLVLTRKRDIIARIGASRDEAESPFDVCSEKNNLAAILAFLLSQECKNPEAMIMSLLAEIDPAFKGRTLAELVRIEPILIACDLLKSLGDASEQTKERFHQALRRLAKFVPRKVSHGSSKKADLLAYFIEEHVLGIITQFANAINDFQVRQTLAEKRRNLKAIEEMINIARGHVSNALPQVCACLRSALEIEELCDQAFSAWKTLISTLSAEDVEPLVDQTLAIVIRYWTKMTEESRKQAYNLIDHMLTTHPNLLRDTFNTMPSLASIPEMAPFEAKINELRAEMDVRSQLLALIRRCQGENGTVVEQALSELLPFLSDNEEFLHMSALSEQPDPVLAQLTRALLDCCVKFNANSDRITSLSARCLGLVGCLDPNRVETIKEKRDILVLSNFDRMEETVEFVLFFLQHVLVEAFLSASNTRAQGFLAYAMQNLLKICHLHTSVAQNSRALQGDEQYQRWLELPEGIRNTLTPFLTSTYTVTIGATNPTVEYPLFSPEMTHSDWLRTLVQDLLQIENADNVKLIFAVCSRIVKGQDISISSFLLPFAVLNRVVGGTVQQQQDIQNELMKVLSHPLPDTNNAERDMIICSSQSVFEVLDYLSRWLQGKKKQLNTIGNQSHQSSRSNREGGRDFLVEKYTPQIKSVETLLAAIPPEIISKRAVECKTFSRALFHWEQYIRRWNSSSPEPKDGASSEPLYQRLQDIYSQIDEPDGIEGISSHLSALDVDQQVLEHRKAGRWATAQSWYELQLEKEPENLDAQWNLITCLKESGQQDAILTRFEAFKEDDAATSRFLPFAVEASWITSRWSKLHSYLKSCAEIGTGDFNVGIGSVLRTLQERQKDNAEEQNQEDFTRIIDELRLNVAKSLTANSVTSLQSCHDDMLRLHALADVEAIANASAANPAYPDLKAALKRRLDVLGGYIADKQYLLGIRRAAMELAGGFVDVDISTAWLTSSHLSRKGKFTTQAYHSMLNAARLKDGSATIEHAKLLWQDGHHRKAIQTLEGAIAANETTSTTSTLNESDTMSFVSSTRGQKQNDIPARAHLLLAKWTDRAGQTHSQAIVQRYREAIKLNPRWEKAHYYLGKHYNKILDSEKAKPMGKEAQIYLSGEATKLVIDNYLRSLTYGSKYVFQTLPKLLTLWLEHASIVDQPIDPKRGDNEEFQRHTKTQRQKSLDEMHTQLKKYISSRLQPALLFTILPQVVARICHPNNTVYDLLTRIVTKAVHYFPQQGLWTVLAVVKSSNKDRATKGYNCLQKITEFTTKHKTDISSPDIRRMINSGQKFSEELLQLCLARVEDRVSKVQLSRTLGFNHKVAPCRLVVPFQAMLIPSLPTSHDAEYLKGFRAFPRDPTTIEAVLDEAQILNSLQKPRKISIRGSDGKIYNALCKPKDDLRKDQRLMEFNNMINRFLKRDVEASKRRMYIKTYAVTPLNEECGLIEWVDNLRTLRDIIIKLLRERGVAPNYTEIKHYLNEICADRSFSKLPLFTTKITDKLPPVLHEWFVEMFPETEAWFTARMRYTRSSAVMSMVGYVLGLGDRHGENLSFEEGTGGILHVDFNCLFDKGQTFEKPEVVPFRLTQNMIDAFGAYGYNGPFRRTCEITMSLLRQNEDALMTILETFLHDPTTDFIGKRRRNHTNVPDTPAGVLEDVRNKLRGFMSKQPIPLSVDGQVDELIMQATDKKNLAAMYIGWCSFF</sequence>
<comment type="function">
    <text evidence="16">Serine/threonine protein kinase which activates checkpoint signaling upon genotoxic stresses such as ionizing radiation (IR), ultraviolet light (UV), or DNA replication stalling, thereby acting as a DNA damage sensor. Recognizes the substrate consensus sequence [ST]-Q. Phosphorylates histone H2A to form H2AS128ph (gamma-H2A) at sites of DNA damage, involved in the regulation of DNA damage response mechanism. Required for the control of telomere length and genome stability.</text>
</comment>
<keyword evidence="9" id="KW-0227">DNA damage</keyword>
<evidence type="ECO:0000256" key="4">
    <source>
        <dbReference type="ARBA" id="ARBA00012513"/>
    </source>
</evidence>
<dbReference type="GO" id="GO:0005634">
    <property type="term" value="C:nucleus"/>
    <property type="evidence" value="ECO:0007669"/>
    <property type="project" value="UniProtKB-SubCell"/>
</dbReference>
<comment type="caution">
    <text evidence="25">The sequence shown here is derived from an EMBL/GenBank/DDBJ whole genome shotgun (WGS) entry which is preliminary data.</text>
</comment>
<feature type="domain" description="PI3K/PI4K catalytic" evidence="22">
    <location>
        <begin position="2144"/>
        <end position="2465"/>
    </location>
</feature>
<dbReference type="InterPro" id="IPR003152">
    <property type="entry name" value="FATC_dom"/>
</dbReference>
<dbReference type="InterPro" id="IPR011990">
    <property type="entry name" value="TPR-like_helical_dom_sf"/>
</dbReference>
<organism evidence="25 26">
    <name type="scientific">Penicillium angulare</name>
    <dbReference type="NCBI Taxonomy" id="116970"/>
    <lineage>
        <taxon>Eukaryota</taxon>
        <taxon>Fungi</taxon>
        <taxon>Dikarya</taxon>
        <taxon>Ascomycota</taxon>
        <taxon>Pezizomycotina</taxon>
        <taxon>Eurotiomycetes</taxon>
        <taxon>Eurotiomycetidae</taxon>
        <taxon>Eurotiales</taxon>
        <taxon>Aspergillaceae</taxon>
        <taxon>Penicillium</taxon>
    </lineage>
</organism>
<gene>
    <name evidence="25" type="ORF">N7456_005437</name>
</gene>
<dbReference type="CDD" id="cd00892">
    <property type="entry name" value="PIKKc_ATR"/>
    <property type="match status" value="1"/>
</dbReference>
<dbReference type="InterPro" id="IPR036940">
    <property type="entry name" value="PI3/4_kinase_cat_sf"/>
</dbReference>
<evidence type="ECO:0000313" key="25">
    <source>
        <dbReference type="EMBL" id="KAJ5108762.1"/>
    </source>
</evidence>
<dbReference type="InterPro" id="IPR050517">
    <property type="entry name" value="DDR_Repair_Kinase"/>
</dbReference>
<comment type="subunit">
    <text evidence="3">Associates with DNA double-strand breaks.</text>
</comment>
<name>A0A9W9FYH6_9EURO</name>
<reference evidence="25" key="2">
    <citation type="journal article" date="2023" name="IMA Fungus">
        <title>Comparative genomic study of the Penicillium genus elucidates a diverse pangenome and 15 lateral gene transfer events.</title>
        <authorList>
            <person name="Petersen C."/>
            <person name="Sorensen T."/>
            <person name="Nielsen M.R."/>
            <person name="Sondergaard T.E."/>
            <person name="Sorensen J.L."/>
            <person name="Fitzpatrick D.A."/>
            <person name="Frisvad J.C."/>
            <person name="Nielsen K.L."/>
        </authorList>
    </citation>
    <scope>NUCLEOTIDE SEQUENCE</scope>
    <source>
        <strain evidence="25">IBT 30069</strain>
    </source>
</reference>
<dbReference type="GO" id="GO:0005524">
    <property type="term" value="F:ATP binding"/>
    <property type="evidence" value="ECO:0007669"/>
    <property type="project" value="UniProtKB-KW"/>
</dbReference>
<dbReference type="Gene3D" id="3.30.1010.10">
    <property type="entry name" value="Phosphatidylinositol 3-kinase Catalytic Subunit, Chain A, domain 4"/>
    <property type="match status" value="1"/>
</dbReference>
<evidence type="ECO:0000256" key="21">
    <source>
        <dbReference type="ARBA" id="ARBA00048679"/>
    </source>
</evidence>
<evidence type="ECO:0000313" key="26">
    <source>
        <dbReference type="Proteomes" id="UP001149165"/>
    </source>
</evidence>
<feature type="domain" description="FAT" evidence="23">
    <location>
        <begin position="1444"/>
        <end position="2029"/>
    </location>
</feature>
<comment type="similarity">
    <text evidence="2">Belongs to the PI3/PI4-kinase family. ATM subfamily.</text>
</comment>
<evidence type="ECO:0000256" key="1">
    <source>
        <dbReference type="ARBA" id="ARBA00004123"/>
    </source>
</evidence>
<evidence type="ECO:0000256" key="8">
    <source>
        <dbReference type="ARBA" id="ARBA00022741"/>
    </source>
</evidence>
<evidence type="ECO:0000256" key="15">
    <source>
        <dbReference type="ARBA" id="ARBA00023254"/>
    </source>
</evidence>
<evidence type="ECO:0000256" key="3">
    <source>
        <dbReference type="ARBA" id="ARBA00011370"/>
    </source>
</evidence>
<dbReference type="Pfam" id="PF23593">
    <property type="entry name" value="HEAT_ATR"/>
    <property type="match status" value="1"/>
</dbReference>
<dbReference type="Proteomes" id="UP001149165">
    <property type="component" value="Unassembled WGS sequence"/>
</dbReference>
<dbReference type="InterPro" id="IPR058681">
    <property type="entry name" value="HEAT_MEC1_N"/>
</dbReference>
<evidence type="ECO:0000259" key="24">
    <source>
        <dbReference type="PROSITE" id="PS51190"/>
    </source>
</evidence>
<dbReference type="Pfam" id="PF25385">
    <property type="entry name" value="HEAT_MEC1_N"/>
    <property type="match status" value="1"/>
</dbReference>
<evidence type="ECO:0000256" key="16">
    <source>
        <dbReference type="ARBA" id="ARBA00025079"/>
    </source>
</evidence>
<dbReference type="PROSITE" id="PS00916">
    <property type="entry name" value="PI3_4_KINASE_2"/>
    <property type="match status" value="1"/>
</dbReference>
<keyword evidence="8" id="KW-0547">Nucleotide-binding</keyword>
<evidence type="ECO:0000256" key="12">
    <source>
        <dbReference type="ARBA" id="ARBA00022853"/>
    </source>
</evidence>
<dbReference type="GO" id="GO:0000723">
    <property type="term" value="P:telomere maintenance"/>
    <property type="evidence" value="ECO:0007669"/>
    <property type="project" value="TreeGrafter"/>
</dbReference>
<dbReference type="EMBL" id="JAPQKH010000003">
    <property type="protein sequence ID" value="KAJ5108762.1"/>
    <property type="molecule type" value="Genomic_DNA"/>
</dbReference>
<dbReference type="FunFam" id="3.30.1010.10:FF:000017">
    <property type="entry name" value="Inositol kinase kinase (UvsB)"/>
    <property type="match status" value="1"/>
</dbReference>
<dbReference type="EC" id="2.7.11.1" evidence="4"/>
<dbReference type="InterPro" id="IPR057564">
    <property type="entry name" value="HEAT_ATR"/>
</dbReference>
<evidence type="ECO:0000256" key="11">
    <source>
        <dbReference type="ARBA" id="ARBA00022840"/>
    </source>
</evidence>
<dbReference type="SUPFAM" id="SSF48452">
    <property type="entry name" value="TPR-like"/>
    <property type="match status" value="1"/>
</dbReference>
<keyword evidence="6" id="KW-0723">Serine/threonine-protein kinase</keyword>
<protein>
    <recommendedName>
        <fullName evidence="5">Serine/threonine-protein kinase MEC1</fullName>
        <ecNumber evidence="4">2.7.11.1</ecNumber>
    </recommendedName>
    <alternativeName>
        <fullName evidence="19">ATR homolog</fullName>
    </alternativeName>
    <alternativeName>
        <fullName evidence="18">DNA-damage checkpoint kinase MEC1</fullName>
    </alternativeName>
    <alternativeName>
        <fullName evidence="17">Mitosis entry checkpoint protein 1</fullName>
    </alternativeName>
</protein>
<dbReference type="SMART" id="SM01343">
    <property type="entry name" value="FATC"/>
    <property type="match status" value="1"/>
</dbReference>
<dbReference type="GO" id="GO:0005694">
    <property type="term" value="C:chromosome"/>
    <property type="evidence" value="ECO:0007669"/>
    <property type="project" value="TreeGrafter"/>
</dbReference>
<dbReference type="PROSITE" id="PS51189">
    <property type="entry name" value="FAT"/>
    <property type="match status" value="1"/>
</dbReference>
<dbReference type="Pfam" id="PF00454">
    <property type="entry name" value="PI3_PI4_kinase"/>
    <property type="match status" value="1"/>
</dbReference>
<dbReference type="Gene3D" id="1.25.40.10">
    <property type="entry name" value="Tetratricopeptide repeat domain"/>
    <property type="match status" value="1"/>
</dbReference>
<evidence type="ECO:0000259" key="23">
    <source>
        <dbReference type="PROSITE" id="PS51189"/>
    </source>
</evidence>
<keyword evidence="13" id="KW-0234">DNA repair</keyword>
<dbReference type="GO" id="GO:0004674">
    <property type="term" value="F:protein serine/threonine kinase activity"/>
    <property type="evidence" value="ECO:0007669"/>
    <property type="project" value="UniProtKB-KW"/>
</dbReference>
<proteinExistence type="inferred from homology"/>
<keyword evidence="15" id="KW-0469">Meiosis</keyword>
<keyword evidence="10" id="KW-0418">Kinase</keyword>
<accession>A0A9W9FYH6</accession>
<dbReference type="InterPro" id="IPR056802">
    <property type="entry name" value="ATR-like_M-HEAT"/>
</dbReference>
<evidence type="ECO:0000256" key="10">
    <source>
        <dbReference type="ARBA" id="ARBA00022777"/>
    </source>
</evidence>
<evidence type="ECO:0000256" key="19">
    <source>
        <dbReference type="ARBA" id="ARBA00033001"/>
    </source>
</evidence>
<comment type="subcellular location">
    <subcellularLocation>
        <location evidence="1">Nucleus</location>
    </subcellularLocation>
</comment>
<comment type="catalytic activity">
    <reaction evidence="21">
        <text>L-seryl-[protein] + ATP = O-phospho-L-seryl-[protein] + ADP + H(+)</text>
        <dbReference type="Rhea" id="RHEA:17989"/>
        <dbReference type="Rhea" id="RHEA-COMP:9863"/>
        <dbReference type="Rhea" id="RHEA-COMP:11604"/>
        <dbReference type="ChEBI" id="CHEBI:15378"/>
        <dbReference type="ChEBI" id="CHEBI:29999"/>
        <dbReference type="ChEBI" id="CHEBI:30616"/>
        <dbReference type="ChEBI" id="CHEBI:83421"/>
        <dbReference type="ChEBI" id="CHEBI:456216"/>
        <dbReference type="EC" id="2.7.11.1"/>
    </reaction>
</comment>
<dbReference type="Pfam" id="PF25030">
    <property type="entry name" value="M-HEAT_ATR"/>
    <property type="match status" value="1"/>
</dbReference>
<dbReference type="Pfam" id="PF08064">
    <property type="entry name" value="UME"/>
    <property type="match status" value="1"/>
</dbReference>
<evidence type="ECO:0000256" key="2">
    <source>
        <dbReference type="ARBA" id="ARBA00010769"/>
    </source>
</evidence>
<dbReference type="PROSITE" id="PS50290">
    <property type="entry name" value="PI3_4_KINASE_3"/>
    <property type="match status" value="1"/>
</dbReference>
<dbReference type="InterPro" id="IPR014009">
    <property type="entry name" value="PIK_FAT"/>
</dbReference>
<evidence type="ECO:0000256" key="18">
    <source>
        <dbReference type="ARBA" id="ARBA00030459"/>
    </source>
</evidence>
<dbReference type="Pfam" id="PF02260">
    <property type="entry name" value="FATC"/>
    <property type="match status" value="1"/>
</dbReference>
<comment type="catalytic activity">
    <reaction evidence="20">
        <text>L-threonyl-[protein] + ATP = O-phospho-L-threonyl-[protein] + ADP + H(+)</text>
        <dbReference type="Rhea" id="RHEA:46608"/>
        <dbReference type="Rhea" id="RHEA-COMP:11060"/>
        <dbReference type="Rhea" id="RHEA-COMP:11605"/>
        <dbReference type="ChEBI" id="CHEBI:15378"/>
        <dbReference type="ChEBI" id="CHEBI:30013"/>
        <dbReference type="ChEBI" id="CHEBI:30616"/>
        <dbReference type="ChEBI" id="CHEBI:61977"/>
        <dbReference type="ChEBI" id="CHEBI:456216"/>
        <dbReference type="EC" id="2.7.11.1"/>
    </reaction>
</comment>
<dbReference type="InterPro" id="IPR003151">
    <property type="entry name" value="PIK-rel_kinase_FAT"/>
</dbReference>
<reference evidence="25" key="1">
    <citation type="submission" date="2022-11" db="EMBL/GenBank/DDBJ databases">
        <authorList>
            <person name="Petersen C."/>
        </authorList>
    </citation>
    <scope>NUCLEOTIDE SEQUENCE</scope>
    <source>
        <strain evidence="25">IBT 30069</strain>
    </source>
</reference>
<dbReference type="SUPFAM" id="SSF48371">
    <property type="entry name" value="ARM repeat"/>
    <property type="match status" value="1"/>
</dbReference>
<evidence type="ECO:0000256" key="14">
    <source>
        <dbReference type="ARBA" id="ARBA00023242"/>
    </source>
</evidence>
<evidence type="ECO:0000256" key="17">
    <source>
        <dbReference type="ARBA" id="ARBA00029679"/>
    </source>
</evidence>
<keyword evidence="7" id="KW-0808">Transferase</keyword>
<evidence type="ECO:0000259" key="22">
    <source>
        <dbReference type="PROSITE" id="PS50290"/>
    </source>
</evidence>
<dbReference type="GO" id="GO:0000077">
    <property type="term" value="P:DNA damage checkpoint signaling"/>
    <property type="evidence" value="ECO:0007669"/>
    <property type="project" value="TreeGrafter"/>
</dbReference>
<dbReference type="OrthoDB" id="381190at2759"/>
<dbReference type="InterPro" id="IPR012993">
    <property type="entry name" value="UME"/>
</dbReference>
<evidence type="ECO:0000256" key="5">
    <source>
        <dbReference type="ARBA" id="ARBA00021345"/>
    </source>
</evidence>
<evidence type="ECO:0000256" key="20">
    <source>
        <dbReference type="ARBA" id="ARBA00047899"/>
    </source>
</evidence>
<keyword evidence="14" id="KW-0539">Nucleus</keyword>
<dbReference type="InterPro" id="IPR000403">
    <property type="entry name" value="PI3/4_kinase_cat_dom"/>
</dbReference>
<feature type="domain" description="FATC" evidence="24">
    <location>
        <begin position="2449"/>
        <end position="2481"/>
    </location>
</feature>
<keyword evidence="12" id="KW-0156">Chromatin regulator</keyword>
<dbReference type="InterPro" id="IPR018936">
    <property type="entry name" value="PI3/4_kinase_CS"/>
</dbReference>
<dbReference type="Gene3D" id="1.10.1070.11">
    <property type="entry name" value="Phosphatidylinositol 3-/4-kinase, catalytic domain"/>
    <property type="match status" value="1"/>
</dbReference>
<dbReference type="PANTHER" id="PTHR11139:SF125">
    <property type="entry name" value="SERINE_THREONINE-PROTEIN KINASE MEC1"/>
    <property type="match status" value="1"/>
</dbReference>
<dbReference type="InterPro" id="IPR016024">
    <property type="entry name" value="ARM-type_fold"/>
</dbReference>
<dbReference type="SMART" id="SM00146">
    <property type="entry name" value="PI3Kc"/>
    <property type="match status" value="1"/>
</dbReference>
<keyword evidence="11" id="KW-0067">ATP-binding</keyword>
<keyword evidence="26" id="KW-1185">Reference proteome</keyword>
<dbReference type="GO" id="GO:0006281">
    <property type="term" value="P:DNA repair"/>
    <property type="evidence" value="ECO:0007669"/>
    <property type="project" value="UniProtKB-KW"/>
</dbReference>
<evidence type="ECO:0000256" key="13">
    <source>
        <dbReference type="ARBA" id="ARBA00023204"/>
    </source>
</evidence>
<evidence type="ECO:0000256" key="9">
    <source>
        <dbReference type="ARBA" id="ARBA00022763"/>
    </source>
</evidence>
<evidence type="ECO:0000256" key="7">
    <source>
        <dbReference type="ARBA" id="ARBA00022679"/>
    </source>
</evidence>